<accession>A0AAV1MXA8</accession>
<feature type="non-terminal residue" evidence="1">
    <location>
        <position position="1"/>
    </location>
</feature>
<sequence>EFDTAPQARCRQAIRVLLTPPTAQQITVTLQASWAWPILLILDSLPTPSLQLYEAYHQHVHTS</sequence>
<dbReference type="AlphaFoldDB" id="A0AAV1MXA8"/>
<dbReference type="Proteomes" id="UP001314229">
    <property type="component" value="Unassembled WGS sequence"/>
</dbReference>
<evidence type="ECO:0000313" key="1">
    <source>
        <dbReference type="EMBL" id="CAK6951711.1"/>
    </source>
</evidence>
<dbReference type="EMBL" id="CAWUFR010000007">
    <property type="protein sequence ID" value="CAK6951711.1"/>
    <property type="molecule type" value="Genomic_DNA"/>
</dbReference>
<organism evidence="1 2">
    <name type="scientific">Scomber scombrus</name>
    <name type="common">Atlantic mackerel</name>
    <name type="synonym">Scomber vernalis</name>
    <dbReference type="NCBI Taxonomy" id="13677"/>
    <lineage>
        <taxon>Eukaryota</taxon>
        <taxon>Metazoa</taxon>
        <taxon>Chordata</taxon>
        <taxon>Craniata</taxon>
        <taxon>Vertebrata</taxon>
        <taxon>Euteleostomi</taxon>
        <taxon>Actinopterygii</taxon>
        <taxon>Neopterygii</taxon>
        <taxon>Teleostei</taxon>
        <taxon>Neoteleostei</taxon>
        <taxon>Acanthomorphata</taxon>
        <taxon>Pelagiaria</taxon>
        <taxon>Scombriformes</taxon>
        <taxon>Scombridae</taxon>
        <taxon>Scomber</taxon>
    </lineage>
</organism>
<proteinExistence type="predicted"/>
<protein>
    <submittedName>
        <fullName evidence="1">Uncharacterized protein</fullName>
    </submittedName>
</protein>
<keyword evidence="2" id="KW-1185">Reference proteome</keyword>
<name>A0AAV1MXA8_SCOSC</name>
<reference evidence="1 2" key="1">
    <citation type="submission" date="2024-01" db="EMBL/GenBank/DDBJ databases">
        <authorList>
            <person name="Alioto T."/>
            <person name="Alioto T."/>
            <person name="Gomez Garrido J."/>
        </authorList>
    </citation>
    <scope>NUCLEOTIDE SEQUENCE [LARGE SCALE GENOMIC DNA]</scope>
</reference>
<comment type="caution">
    <text evidence="1">The sequence shown here is derived from an EMBL/GenBank/DDBJ whole genome shotgun (WGS) entry which is preliminary data.</text>
</comment>
<evidence type="ECO:0000313" key="2">
    <source>
        <dbReference type="Proteomes" id="UP001314229"/>
    </source>
</evidence>
<gene>
    <name evidence="1" type="ORF">FSCOSCO3_A020348</name>
</gene>